<dbReference type="PANTHER" id="PTHR10219:SF99">
    <property type="entry name" value="GLYCOLIPID TRANSFER PROTEIN DOMAIN-CONTAINING PROTEIN"/>
    <property type="match status" value="1"/>
</dbReference>
<evidence type="ECO:0000313" key="3">
    <source>
        <dbReference type="Proteomes" id="UP000494206"/>
    </source>
</evidence>
<dbReference type="Proteomes" id="UP000494206">
    <property type="component" value="Unassembled WGS sequence"/>
</dbReference>
<comment type="caution">
    <text evidence="2">The sequence shown here is derived from an EMBL/GenBank/DDBJ whole genome shotgun (WGS) entry which is preliminary data.</text>
</comment>
<organism evidence="2 3">
    <name type="scientific">Caenorhabditis bovis</name>
    <dbReference type="NCBI Taxonomy" id="2654633"/>
    <lineage>
        <taxon>Eukaryota</taxon>
        <taxon>Metazoa</taxon>
        <taxon>Ecdysozoa</taxon>
        <taxon>Nematoda</taxon>
        <taxon>Chromadorea</taxon>
        <taxon>Rhabditida</taxon>
        <taxon>Rhabditina</taxon>
        <taxon>Rhabditomorpha</taxon>
        <taxon>Rhabditoidea</taxon>
        <taxon>Rhabditidae</taxon>
        <taxon>Peloderinae</taxon>
        <taxon>Caenorhabditis</taxon>
    </lineage>
</organism>
<feature type="domain" description="Glycolipid transfer protein" evidence="1">
    <location>
        <begin position="32"/>
        <end position="175"/>
    </location>
</feature>
<dbReference type="Gene3D" id="1.10.3520.10">
    <property type="entry name" value="Glycolipid transfer protein"/>
    <property type="match status" value="1"/>
</dbReference>
<dbReference type="GO" id="GO:0016020">
    <property type="term" value="C:membrane"/>
    <property type="evidence" value="ECO:0007669"/>
    <property type="project" value="TreeGrafter"/>
</dbReference>
<sequence length="218" mass="24940">MASTSAIVTIADTYQIMEAIENCQTESDDVIVEKYLLFWSHVCRVMSNWGIVFSFVVKDVQMKLEKLQEKLKNDPENYKTILRMAKHEAENGTIRNLKPNRSGTGHILVLKRALEFVIDLLDGVFCAPDPSIRVSTIAKAAYDKHLSQFHSWPIRTCVSGALLSLPRKDEFLIRLRGDMPSKDDNRFHETLTVQGREIIRRQDALVERFNLADYNPSA</sequence>
<keyword evidence="3" id="KW-1185">Reference proteome</keyword>
<evidence type="ECO:0000259" key="1">
    <source>
        <dbReference type="Pfam" id="PF08718"/>
    </source>
</evidence>
<reference evidence="2 3" key="1">
    <citation type="submission" date="2020-04" db="EMBL/GenBank/DDBJ databases">
        <authorList>
            <person name="Laetsch R D."/>
            <person name="Stevens L."/>
            <person name="Kumar S."/>
            <person name="Blaxter L. M."/>
        </authorList>
    </citation>
    <scope>NUCLEOTIDE SEQUENCE [LARGE SCALE GENOMIC DNA]</scope>
</reference>
<dbReference type="OrthoDB" id="116883at2759"/>
<dbReference type="Pfam" id="PF08718">
    <property type="entry name" value="GLTP"/>
    <property type="match status" value="1"/>
</dbReference>
<dbReference type="PANTHER" id="PTHR10219">
    <property type="entry name" value="GLYCOLIPID TRANSFER PROTEIN-RELATED"/>
    <property type="match status" value="1"/>
</dbReference>
<proteinExistence type="predicted"/>
<dbReference type="GO" id="GO:0005829">
    <property type="term" value="C:cytosol"/>
    <property type="evidence" value="ECO:0007669"/>
    <property type="project" value="TreeGrafter"/>
</dbReference>
<dbReference type="InterPro" id="IPR014830">
    <property type="entry name" value="Glycolipid_transfer_prot_dom"/>
</dbReference>
<accession>A0A8S1FDP2</accession>
<evidence type="ECO:0000313" key="2">
    <source>
        <dbReference type="EMBL" id="CAB3409927.1"/>
    </source>
</evidence>
<name>A0A8S1FDP2_9PELO</name>
<gene>
    <name evidence="2" type="ORF">CBOVIS_LOCUS11519</name>
</gene>
<dbReference type="AlphaFoldDB" id="A0A8S1FDP2"/>
<dbReference type="SUPFAM" id="SSF110004">
    <property type="entry name" value="Glycolipid transfer protein, GLTP"/>
    <property type="match status" value="1"/>
</dbReference>
<dbReference type="InterPro" id="IPR036497">
    <property type="entry name" value="GLTP_sf"/>
</dbReference>
<dbReference type="GO" id="GO:1902388">
    <property type="term" value="F:ceramide 1-phosphate transfer activity"/>
    <property type="evidence" value="ECO:0007669"/>
    <property type="project" value="TreeGrafter"/>
</dbReference>
<dbReference type="EMBL" id="CADEPM010000009">
    <property type="protein sequence ID" value="CAB3409927.1"/>
    <property type="molecule type" value="Genomic_DNA"/>
</dbReference>
<dbReference type="GO" id="GO:1902387">
    <property type="term" value="F:ceramide 1-phosphate binding"/>
    <property type="evidence" value="ECO:0007669"/>
    <property type="project" value="TreeGrafter"/>
</dbReference>
<protein>
    <recommendedName>
        <fullName evidence="1">Glycolipid transfer protein domain-containing protein</fullName>
    </recommendedName>
</protein>